<accession>A0A8W8J245</accession>
<dbReference type="Pfam" id="PF05199">
    <property type="entry name" value="GMC_oxred_C"/>
    <property type="match status" value="2"/>
</dbReference>
<reference evidence="8" key="1">
    <citation type="submission" date="2022-08" db="UniProtKB">
        <authorList>
            <consortium name="EnsemblMetazoa"/>
        </authorList>
    </citation>
    <scope>IDENTIFICATION</scope>
    <source>
        <strain evidence="8">05x7-T-G4-1.051#20</strain>
    </source>
</reference>
<dbReference type="InterPro" id="IPR036188">
    <property type="entry name" value="FAD/NAD-bd_sf"/>
</dbReference>
<feature type="domain" description="Glucose-methanol-choline oxidoreductase N-terminal" evidence="6">
    <location>
        <begin position="374"/>
        <end position="397"/>
    </location>
</feature>
<evidence type="ECO:0000256" key="3">
    <source>
        <dbReference type="ARBA" id="ARBA00022630"/>
    </source>
</evidence>
<evidence type="ECO:0000256" key="4">
    <source>
        <dbReference type="ARBA" id="ARBA00022827"/>
    </source>
</evidence>
<evidence type="ECO:0000256" key="5">
    <source>
        <dbReference type="RuleBase" id="RU003968"/>
    </source>
</evidence>
<dbReference type="PANTHER" id="PTHR11552:SF147">
    <property type="entry name" value="CHOLINE DEHYDROGENASE, MITOCHONDRIAL"/>
    <property type="match status" value="1"/>
</dbReference>
<keyword evidence="4 5" id="KW-0274">FAD</keyword>
<dbReference type="GO" id="GO:0016614">
    <property type="term" value="F:oxidoreductase activity, acting on CH-OH group of donors"/>
    <property type="evidence" value="ECO:0007669"/>
    <property type="project" value="InterPro"/>
</dbReference>
<evidence type="ECO:0000256" key="1">
    <source>
        <dbReference type="ARBA" id="ARBA00001974"/>
    </source>
</evidence>
<evidence type="ECO:0000313" key="9">
    <source>
        <dbReference type="Proteomes" id="UP000005408"/>
    </source>
</evidence>
<comment type="similarity">
    <text evidence="2 5">Belongs to the GMC oxidoreductase family.</text>
</comment>
<evidence type="ECO:0000259" key="6">
    <source>
        <dbReference type="PROSITE" id="PS00623"/>
    </source>
</evidence>
<dbReference type="GO" id="GO:0050660">
    <property type="term" value="F:flavin adenine dinucleotide binding"/>
    <property type="evidence" value="ECO:0007669"/>
    <property type="project" value="InterPro"/>
</dbReference>
<protein>
    <recommendedName>
        <fullName evidence="6 7">Glucose-methanol-choline oxidoreductase N-terminal domain-containing protein</fullName>
    </recommendedName>
</protein>
<dbReference type="Proteomes" id="UP000005408">
    <property type="component" value="Unassembled WGS sequence"/>
</dbReference>
<dbReference type="InterPro" id="IPR000172">
    <property type="entry name" value="GMC_OxRdtase_N"/>
</dbReference>
<keyword evidence="3 5" id="KW-0285">Flavoprotein</keyword>
<dbReference type="Pfam" id="PF00732">
    <property type="entry name" value="GMC_oxred_N"/>
    <property type="match status" value="2"/>
</dbReference>
<comment type="cofactor">
    <cofactor evidence="1">
        <name>FAD</name>
        <dbReference type="ChEBI" id="CHEBI:57692"/>
    </cofactor>
</comment>
<dbReference type="Gene3D" id="3.30.560.10">
    <property type="entry name" value="Glucose Oxidase, domain 3"/>
    <property type="match status" value="1"/>
</dbReference>
<evidence type="ECO:0000313" key="8">
    <source>
        <dbReference type="EnsemblMetazoa" id="G16908.6:cds"/>
    </source>
</evidence>
<evidence type="ECO:0000256" key="2">
    <source>
        <dbReference type="ARBA" id="ARBA00010790"/>
    </source>
</evidence>
<proteinExistence type="inferred from homology"/>
<dbReference type="PANTHER" id="PTHR11552">
    <property type="entry name" value="GLUCOSE-METHANOL-CHOLINE GMC OXIDOREDUCTASE"/>
    <property type="match status" value="1"/>
</dbReference>
<dbReference type="InterPro" id="IPR007867">
    <property type="entry name" value="GMC_OxRtase_C"/>
</dbReference>
<keyword evidence="9" id="KW-1185">Reference proteome</keyword>
<feature type="domain" description="Glucose-methanol-choline oxidoreductase N-terminal" evidence="7">
    <location>
        <begin position="548"/>
        <end position="562"/>
    </location>
</feature>
<dbReference type="Gene3D" id="3.50.50.60">
    <property type="entry name" value="FAD/NAD(P)-binding domain"/>
    <property type="match status" value="3"/>
</dbReference>
<dbReference type="PROSITE" id="PS00623">
    <property type="entry name" value="GMC_OXRED_1"/>
    <property type="match status" value="1"/>
</dbReference>
<dbReference type="SUPFAM" id="SSF54373">
    <property type="entry name" value="FAD-linked reductases, C-terminal domain"/>
    <property type="match status" value="2"/>
</dbReference>
<dbReference type="SUPFAM" id="SSF51905">
    <property type="entry name" value="FAD/NAD(P)-binding domain"/>
    <property type="match status" value="3"/>
</dbReference>
<organism evidence="8 9">
    <name type="scientific">Magallana gigas</name>
    <name type="common">Pacific oyster</name>
    <name type="synonym">Crassostrea gigas</name>
    <dbReference type="NCBI Taxonomy" id="29159"/>
    <lineage>
        <taxon>Eukaryota</taxon>
        <taxon>Metazoa</taxon>
        <taxon>Spiralia</taxon>
        <taxon>Lophotrochozoa</taxon>
        <taxon>Mollusca</taxon>
        <taxon>Bivalvia</taxon>
        <taxon>Autobranchia</taxon>
        <taxon>Pteriomorphia</taxon>
        <taxon>Ostreida</taxon>
        <taxon>Ostreoidea</taxon>
        <taxon>Ostreidae</taxon>
        <taxon>Magallana</taxon>
    </lineage>
</organism>
<dbReference type="EnsemblMetazoa" id="G16908.6">
    <property type="protein sequence ID" value="G16908.6:cds"/>
    <property type="gene ID" value="G16908"/>
</dbReference>
<name>A0A8W8J245_MAGGI</name>
<dbReference type="AlphaFoldDB" id="A0A8W8J245"/>
<sequence length="863" mass="96026">MMRLANTTAFRSVGASPSDPYQEYYPPCNSLPYPSDEYWICRLRHYMNTLYHPTSTCRMGNNNDDTAVVDPQLRVKGISNLRVVDASVMRHVTSGNTNAPTIMIAEKAADLIRGIDNYQGVGGPLTVSDGASTSLVDRVYRRGMEELGHQAVNCNGDSQTGFCFGQETVRNGERWSTAKAHHESSKSPRVYKLLCYKDPDRKPEGSWNSFIRDNVEHVIKANKEVIISAVNSPQLLMLSGIGPKEHLSSIKNESGMAQSWALLVAVVGILTYFSFNQKKSANEKQYNVLNATYDYTIVGAGSAGCVLANRLSEDLLSTVLIVEAGGSEEENENMHIPALPGLLLNTKTDWAYKTVPQKKACMAFKDQKSAWPRGKVLGGSSSINYMHYMRGSRHDFDGWAKEGCQGWNYKDVLPYFIKSEDIQIPSLKTSAYHGVGGPLTVSDGASTSLVDRVYRRGMEELGYQAVDCNGESQTGFCYCQETVKSGERWSTAKAFLRPAMNRQNLHVSTNSYVTKILIENKKAVGISFIKDNVKHVVKANREVIISGGAVNSPQLLMLSGIGPKEHLSSMKIPLVADLPVGNNLEDHLMIMMVFMDNSSAAFNPSTWSFLQYQLFRSGPFSKVHLEGDVFLQDDARAPPYLQFTFYSIQVPPFMLDPMAEMVNLDPKIAKGTYDFYKRISEEVGGSFFVENILLHPKSRGTIRLQSTDPFDPPLIDPNYLDHPDDIKDLLKGIHATLRLANTTAFRAVGASPSDPYEEYFPPCNSLSFPSDEYWICRIRHYTYHFDHPTSTCRMGNNDGVTAVVDPQLRVKGVKNLRVVDASVMRHVTSGNTNAPTIMIAEKAADLIREIDSVKDVRNKVEHL</sequence>
<evidence type="ECO:0000259" key="7">
    <source>
        <dbReference type="PROSITE" id="PS00624"/>
    </source>
</evidence>
<dbReference type="PROSITE" id="PS00624">
    <property type="entry name" value="GMC_OXRED_2"/>
    <property type="match status" value="2"/>
</dbReference>
<feature type="domain" description="Glucose-methanol-choline oxidoreductase N-terminal" evidence="7">
    <location>
        <begin position="228"/>
        <end position="242"/>
    </location>
</feature>
<dbReference type="InterPro" id="IPR012132">
    <property type="entry name" value="GMC_OxRdtase"/>
</dbReference>